<keyword evidence="2" id="KW-0472">Membrane</keyword>
<dbReference type="RefSeq" id="WP_166383485.1">
    <property type="nucleotide sequence ID" value="NZ_BAAATT010000014.1"/>
</dbReference>
<accession>A0A8J3L869</accession>
<comment type="caution">
    <text evidence="3">The sequence shown here is derived from an EMBL/GenBank/DDBJ whole genome shotgun (WGS) entry which is preliminary data.</text>
</comment>
<name>A0A8J3L869_9ACTN</name>
<feature type="transmembrane region" description="Helical" evidence="2">
    <location>
        <begin position="108"/>
        <end position="130"/>
    </location>
</feature>
<dbReference type="Proteomes" id="UP000660339">
    <property type="component" value="Unassembled WGS sequence"/>
</dbReference>
<keyword evidence="2" id="KW-1133">Transmembrane helix</keyword>
<dbReference type="AlphaFoldDB" id="A0A8J3L869"/>
<evidence type="ECO:0000313" key="4">
    <source>
        <dbReference type="Proteomes" id="UP000660339"/>
    </source>
</evidence>
<feature type="transmembrane region" description="Helical" evidence="2">
    <location>
        <begin position="282"/>
        <end position="309"/>
    </location>
</feature>
<gene>
    <name evidence="3" type="ORF">Cme02nite_18450</name>
</gene>
<reference evidence="3" key="1">
    <citation type="submission" date="2021-01" db="EMBL/GenBank/DDBJ databases">
        <title>Whole genome shotgun sequence of Catellatospora methionotrophica NBRC 14553.</title>
        <authorList>
            <person name="Komaki H."/>
            <person name="Tamura T."/>
        </authorList>
    </citation>
    <scope>NUCLEOTIDE SEQUENCE</scope>
    <source>
        <strain evidence="3">NBRC 14553</strain>
    </source>
</reference>
<feature type="region of interest" description="Disordered" evidence="1">
    <location>
        <begin position="1"/>
        <end position="29"/>
    </location>
</feature>
<feature type="transmembrane region" description="Helical" evidence="2">
    <location>
        <begin position="163"/>
        <end position="184"/>
    </location>
</feature>
<feature type="transmembrane region" description="Helical" evidence="2">
    <location>
        <begin position="240"/>
        <end position="261"/>
    </location>
</feature>
<feature type="transmembrane region" description="Helical" evidence="2">
    <location>
        <begin position="205"/>
        <end position="225"/>
    </location>
</feature>
<keyword evidence="2" id="KW-0812">Transmembrane</keyword>
<dbReference type="EMBL" id="BONJ01000007">
    <property type="protein sequence ID" value="GIG13513.1"/>
    <property type="molecule type" value="Genomic_DNA"/>
</dbReference>
<organism evidence="3 4">
    <name type="scientific">Catellatospora methionotrophica</name>
    <dbReference type="NCBI Taxonomy" id="121620"/>
    <lineage>
        <taxon>Bacteria</taxon>
        <taxon>Bacillati</taxon>
        <taxon>Actinomycetota</taxon>
        <taxon>Actinomycetes</taxon>
        <taxon>Micromonosporales</taxon>
        <taxon>Micromonosporaceae</taxon>
        <taxon>Catellatospora</taxon>
    </lineage>
</organism>
<feature type="transmembrane region" description="Helical" evidence="2">
    <location>
        <begin position="35"/>
        <end position="53"/>
    </location>
</feature>
<sequence>MTEPAIATSAQPQQRKAAALPPAAPEEPRTPSTTGWLAFLALGWLVVALLFYRTAFAGDDGDYKLVLAAVLLPLVIQANLLAGAAVGLWSTLALGRRKPWAEQGPGRWAVGTAAGLLTGTLASGAILLAYGMSARAVGVVAVAVGVAGALGGALGAIRPARILAAGLSAALAVLVFLNVVALFSTSLLDAFGSGDTAAERYSANGLLAGTTAVIAGLVAGLAAYWRIRRAAARSGDTPKWPIFLAAGASAGLLLIIAEFCTRLGVAQLLSLAEKDISADTEILSFIAASRLNTGLVVLFVGAITTTIAYGRTLPKAVRD</sequence>
<feature type="transmembrane region" description="Helical" evidence="2">
    <location>
        <begin position="137"/>
        <end position="157"/>
    </location>
</feature>
<evidence type="ECO:0000256" key="1">
    <source>
        <dbReference type="SAM" id="MobiDB-lite"/>
    </source>
</evidence>
<evidence type="ECO:0000313" key="3">
    <source>
        <dbReference type="EMBL" id="GIG13513.1"/>
    </source>
</evidence>
<feature type="compositionally biased region" description="Low complexity" evidence="1">
    <location>
        <begin position="10"/>
        <end position="21"/>
    </location>
</feature>
<keyword evidence="4" id="KW-1185">Reference proteome</keyword>
<protein>
    <submittedName>
        <fullName evidence="3">Uncharacterized protein</fullName>
    </submittedName>
</protein>
<proteinExistence type="predicted"/>
<evidence type="ECO:0000256" key="2">
    <source>
        <dbReference type="SAM" id="Phobius"/>
    </source>
</evidence>
<feature type="transmembrane region" description="Helical" evidence="2">
    <location>
        <begin position="65"/>
        <end position="88"/>
    </location>
</feature>